<protein>
    <submittedName>
        <fullName evidence="2">Uncharacterized protein</fullName>
    </submittedName>
</protein>
<reference evidence="2" key="1">
    <citation type="submission" date="2021-01" db="EMBL/GenBank/DDBJ databases">
        <authorList>
            <consortium name="Genoscope - CEA"/>
            <person name="William W."/>
        </authorList>
    </citation>
    <scope>NUCLEOTIDE SEQUENCE</scope>
</reference>
<gene>
    <name evidence="2" type="ORF">PPENT_87.1.T0110205</name>
</gene>
<feature type="compositionally biased region" description="Basic and acidic residues" evidence="1">
    <location>
        <begin position="86"/>
        <end position="97"/>
    </location>
</feature>
<evidence type="ECO:0000256" key="1">
    <source>
        <dbReference type="SAM" id="MobiDB-lite"/>
    </source>
</evidence>
<accession>A0A8S1SV68</accession>
<dbReference type="AlphaFoldDB" id="A0A8S1SV68"/>
<evidence type="ECO:0000313" key="2">
    <source>
        <dbReference type="EMBL" id="CAD8142524.1"/>
    </source>
</evidence>
<keyword evidence="3" id="KW-1185">Reference proteome</keyword>
<proteinExistence type="predicted"/>
<organism evidence="2 3">
    <name type="scientific">Paramecium pentaurelia</name>
    <dbReference type="NCBI Taxonomy" id="43138"/>
    <lineage>
        <taxon>Eukaryota</taxon>
        <taxon>Sar</taxon>
        <taxon>Alveolata</taxon>
        <taxon>Ciliophora</taxon>
        <taxon>Intramacronucleata</taxon>
        <taxon>Oligohymenophorea</taxon>
        <taxon>Peniculida</taxon>
        <taxon>Parameciidae</taxon>
        <taxon>Paramecium</taxon>
    </lineage>
</organism>
<evidence type="ECO:0000313" key="3">
    <source>
        <dbReference type="Proteomes" id="UP000689195"/>
    </source>
</evidence>
<sequence length="97" mass="12077">MIQILSNFSDIYNRNIINEKDHSYEKNQNKQKIESHKERVIKREKKKKNVVKTRRMRKWIIKSLLINTVKDQNQHLNHLRKKRIKKDQDREKEKEKQ</sequence>
<dbReference type="EMBL" id="CAJJDO010000011">
    <property type="protein sequence ID" value="CAD8142524.1"/>
    <property type="molecule type" value="Genomic_DNA"/>
</dbReference>
<dbReference type="Proteomes" id="UP000689195">
    <property type="component" value="Unassembled WGS sequence"/>
</dbReference>
<comment type="caution">
    <text evidence="2">The sequence shown here is derived from an EMBL/GenBank/DDBJ whole genome shotgun (WGS) entry which is preliminary data.</text>
</comment>
<feature type="region of interest" description="Disordered" evidence="1">
    <location>
        <begin position="72"/>
        <end position="97"/>
    </location>
</feature>
<name>A0A8S1SV68_9CILI</name>